<keyword evidence="14" id="KW-0229">DNA integration</keyword>
<dbReference type="InterPro" id="IPR000953">
    <property type="entry name" value="Chromo/chromo_shadow_dom"/>
</dbReference>
<keyword evidence="8" id="KW-0540">Nuclease</keyword>
<evidence type="ECO:0000256" key="12">
    <source>
        <dbReference type="ARBA" id="ARBA00022801"/>
    </source>
</evidence>
<evidence type="ECO:0000256" key="19">
    <source>
        <dbReference type="ARBA" id="ARBA00039658"/>
    </source>
</evidence>
<dbReference type="InterPro" id="IPR050951">
    <property type="entry name" value="Retrovirus_Pol_polyprotein"/>
</dbReference>
<dbReference type="FunFam" id="1.10.340.70:FF:000001">
    <property type="entry name" value="Retrovirus-related Pol polyprotein from transposon gypsy-like Protein"/>
    <property type="match status" value="1"/>
</dbReference>
<evidence type="ECO:0000259" key="22">
    <source>
        <dbReference type="PROSITE" id="PS50878"/>
    </source>
</evidence>
<dbReference type="InterPro" id="IPR041588">
    <property type="entry name" value="Integrase_H2C2"/>
</dbReference>
<feature type="domain" description="Integrase catalytic" evidence="23">
    <location>
        <begin position="1059"/>
        <end position="1218"/>
    </location>
</feature>
<dbReference type="Pfam" id="PF00385">
    <property type="entry name" value="Chromo"/>
    <property type="match status" value="1"/>
</dbReference>
<evidence type="ECO:0000256" key="10">
    <source>
        <dbReference type="ARBA" id="ARBA00022750"/>
    </source>
</evidence>
<dbReference type="InterPro" id="IPR000477">
    <property type="entry name" value="RT_dom"/>
</dbReference>
<evidence type="ECO:0000256" key="18">
    <source>
        <dbReference type="ARBA" id="ARBA00023172"/>
    </source>
</evidence>
<evidence type="ECO:0000256" key="15">
    <source>
        <dbReference type="ARBA" id="ARBA00022918"/>
    </source>
</evidence>
<keyword evidence="7" id="KW-0548">Nucleotidyltransferase</keyword>
<dbReference type="SUPFAM" id="SSF56672">
    <property type="entry name" value="DNA/RNA polymerases"/>
    <property type="match status" value="1"/>
</dbReference>
<dbReference type="Gene3D" id="3.30.70.270">
    <property type="match status" value="2"/>
</dbReference>
<reference evidence="24 25" key="1">
    <citation type="submission" date="2020-06" db="EMBL/GenBank/DDBJ databases">
        <authorList>
            <consortium name="Wellcome Sanger Institute Data Sharing"/>
        </authorList>
    </citation>
    <scope>NUCLEOTIDE SEQUENCE [LARGE SCALE GENOMIC DNA]</scope>
</reference>
<dbReference type="CDD" id="cd00024">
    <property type="entry name" value="CD_CSD"/>
    <property type="match status" value="1"/>
</dbReference>
<dbReference type="InterPro" id="IPR041373">
    <property type="entry name" value="RT_RNaseH"/>
</dbReference>
<evidence type="ECO:0000256" key="7">
    <source>
        <dbReference type="ARBA" id="ARBA00022695"/>
    </source>
</evidence>
<keyword evidence="15" id="KW-0695">RNA-directed DNA polymerase</keyword>
<dbReference type="Gene3D" id="1.10.340.70">
    <property type="match status" value="1"/>
</dbReference>
<evidence type="ECO:0000256" key="8">
    <source>
        <dbReference type="ARBA" id="ARBA00022722"/>
    </source>
</evidence>
<dbReference type="GO" id="GO:0015074">
    <property type="term" value="P:DNA integration"/>
    <property type="evidence" value="ECO:0007669"/>
    <property type="project" value="UniProtKB-KW"/>
</dbReference>
<dbReference type="Pfam" id="PF03732">
    <property type="entry name" value="Retrotrans_gag"/>
    <property type="match status" value="1"/>
</dbReference>
<dbReference type="Gene3D" id="2.40.50.40">
    <property type="match status" value="1"/>
</dbReference>
<dbReference type="Proteomes" id="UP000694580">
    <property type="component" value="Chromosome 10"/>
</dbReference>
<dbReference type="GO" id="GO:0046872">
    <property type="term" value="F:metal ion binding"/>
    <property type="evidence" value="ECO:0007669"/>
    <property type="project" value="UniProtKB-KW"/>
</dbReference>
<feature type="compositionally biased region" description="Basic and acidic residues" evidence="20">
    <location>
        <begin position="928"/>
        <end position="938"/>
    </location>
</feature>
<dbReference type="FunFam" id="3.30.70.270:FF:000020">
    <property type="entry name" value="Transposon Tf2-6 polyprotein-like Protein"/>
    <property type="match status" value="1"/>
</dbReference>
<dbReference type="PANTHER" id="PTHR37984">
    <property type="entry name" value="PROTEIN CBG26694"/>
    <property type="match status" value="1"/>
</dbReference>
<dbReference type="GO" id="GO:0006508">
    <property type="term" value="P:proteolysis"/>
    <property type="evidence" value="ECO:0007669"/>
    <property type="project" value="UniProtKB-KW"/>
</dbReference>
<dbReference type="InterPro" id="IPR005162">
    <property type="entry name" value="Retrotrans_gag_dom"/>
</dbReference>
<dbReference type="Ensembl" id="ENSDCDT00010038357.1">
    <property type="protein sequence ID" value="ENSDCDP00010030966.1"/>
    <property type="gene ID" value="ENSDCDG00010019782.1"/>
</dbReference>
<dbReference type="FunFam" id="3.10.20.370:FF:000001">
    <property type="entry name" value="Retrovirus-related Pol polyprotein from transposon 17.6-like protein"/>
    <property type="match status" value="1"/>
</dbReference>
<keyword evidence="25" id="KW-1185">Reference proteome</keyword>
<evidence type="ECO:0000313" key="25">
    <source>
        <dbReference type="Proteomes" id="UP000694580"/>
    </source>
</evidence>
<evidence type="ECO:0000256" key="17">
    <source>
        <dbReference type="ARBA" id="ARBA00023125"/>
    </source>
</evidence>
<evidence type="ECO:0000256" key="14">
    <source>
        <dbReference type="ARBA" id="ARBA00022908"/>
    </source>
</evidence>
<comment type="similarity">
    <text evidence="2">Belongs to the beta type-B retroviral polymerase family. HERV class-II K(HML-2) pol subfamily.</text>
</comment>
<proteinExistence type="inferred from homology"/>
<evidence type="ECO:0000256" key="11">
    <source>
        <dbReference type="ARBA" id="ARBA00022759"/>
    </source>
</evidence>
<keyword evidence="9" id="KW-0479">Metal-binding</keyword>
<feature type="region of interest" description="Disordered" evidence="20">
    <location>
        <begin position="926"/>
        <end position="950"/>
    </location>
</feature>
<dbReference type="CDD" id="cd01647">
    <property type="entry name" value="RT_LTR"/>
    <property type="match status" value="1"/>
</dbReference>
<dbReference type="GO" id="GO:0004190">
    <property type="term" value="F:aspartic-type endopeptidase activity"/>
    <property type="evidence" value="ECO:0007669"/>
    <property type="project" value="UniProtKB-KW"/>
</dbReference>
<keyword evidence="18" id="KW-0233">DNA recombination</keyword>
<dbReference type="Pfam" id="PF24626">
    <property type="entry name" value="SH3_Tf2-1"/>
    <property type="match status" value="1"/>
</dbReference>
<dbReference type="SUPFAM" id="SSF54160">
    <property type="entry name" value="Chromo domain-like"/>
    <property type="match status" value="1"/>
</dbReference>
<evidence type="ECO:0000256" key="3">
    <source>
        <dbReference type="ARBA" id="ARBA00012180"/>
    </source>
</evidence>
<dbReference type="PROSITE" id="PS50013">
    <property type="entry name" value="CHROMO_2"/>
    <property type="match status" value="1"/>
</dbReference>
<dbReference type="InterPro" id="IPR036397">
    <property type="entry name" value="RNaseH_sf"/>
</dbReference>
<keyword evidence="12" id="KW-0378">Hydrolase</keyword>
<accession>A0AAY4CED9</accession>
<dbReference type="InterPro" id="IPR001584">
    <property type="entry name" value="Integrase_cat-core"/>
</dbReference>
<feature type="region of interest" description="Disordered" evidence="20">
    <location>
        <begin position="301"/>
        <end position="328"/>
    </location>
</feature>
<evidence type="ECO:0000256" key="16">
    <source>
        <dbReference type="ARBA" id="ARBA00022932"/>
    </source>
</evidence>
<dbReference type="Pfam" id="PF17921">
    <property type="entry name" value="Integrase_H2C2"/>
    <property type="match status" value="1"/>
</dbReference>
<dbReference type="InterPro" id="IPR023780">
    <property type="entry name" value="Chromo_domain"/>
</dbReference>
<feature type="compositionally biased region" description="Pro residues" evidence="20">
    <location>
        <begin position="246"/>
        <end position="258"/>
    </location>
</feature>
<evidence type="ECO:0000256" key="1">
    <source>
        <dbReference type="ARBA" id="ARBA00004123"/>
    </source>
</evidence>
<dbReference type="Gene3D" id="3.10.10.10">
    <property type="entry name" value="HIV Type 1 Reverse Transcriptase, subunit A, domain 1"/>
    <property type="match status" value="1"/>
</dbReference>
<dbReference type="SUPFAM" id="SSF53098">
    <property type="entry name" value="Ribonuclease H-like"/>
    <property type="match status" value="1"/>
</dbReference>
<dbReference type="CDD" id="cd09274">
    <property type="entry name" value="RNase_HI_RT_Ty3"/>
    <property type="match status" value="1"/>
</dbReference>
<evidence type="ECO:0000256" key="20">
    <source>
        <dbReference type="SAM" id="MobiDB-lite"/>
    </source>
</evidence>
<sequence length="1436" mass="160083">MTEPELRASQLAALCDRIARQENLFGSLSQEVRLLRQRVQEVTAAHRDHEAASVAQSPRPPAVPEPSLPLPERWNGTEGSGEVLLTTLSLIFELQPSRYPSARSRIALLLTRLGGTAAEWAAARISSPSSASLSYAEFVEELKLTFCHPDGVEDVASQLYHLRQGSSSVSQFTARFRTLAAKTPLGDHALRMMYYEGLAPRIRGEMVSREMPATYEALIQLAMRIDRHLLALPKTAAPTPTLHQTPRPPISPPQPTVTPPEHRGEPMQLGRTTLTPEEKQRRFREGLCAYCASPSHIRLTCPSRPGRRDTQQISTARPSRPLPPHLMPPTSRLTLPAVLECNQRSISTTAFVDSGAAGNFIDHSFIRQHHIPLELLPSPLTITSVDGHPISAGPIIHRTVPLQLRLDSHVEKIQFLVTKIITSPLLLGFPWLSLHEPHLSWSSGMVLEWGAHCHHHCLLPQPSSSVSTNPEPSPPVLDNIPSCYHDLATVFSAAKAAQLPPHRPGDMAIDLLPGTTPPKGHIYSLSKAEQLAMERFVAEALQNGTIRPSTSPAAAGFFFVTKKDGGLRPCVDYRGLNKITIKNRTPLPLTNTALDALSGAKYFTKLDLRSAYNLIRIREGDEWKTAFITPTGHFESLVIPFGLCNAPAVFQQFINDTLQDMLGRWVYAYLDDVLIYSPTLESHIQHVRAVLKRLLAHRLYCKLEKCAFHQRSTTFLGFTISSQGVAMEPKKLEAVASWPLPTTLKQLQRFLGFANFYRRFIRGYSTVAAPLTALTKPSPGPFRLTPEAIQAFKSLCRHFTTAPILQHPDPTLPFVVEVDASEVGAGAVLSQRGPDRKLHPCCFFSRKFTPAQRRYGVGDRELLAVRWALEEWRHWLQGSDTPFLVWTDHQNLISIKATKQLNPRQARWALFFEQFNFQLSYRPGSKNQKADALSRQHAPDSPSSDPEPVLPPHRILGPLRWSLETKVRAAQASDPGPDNTPPGCLYVPNTCRPDVLHWGHSSVLSGHPGRQRTLSFIRRAFWWPSVRRDVQAYVDACDVCARAKTPNTPAAGPLRPLPIPHRPWTHLALDFITGLPEASGMTTILTIVDRFSKAVHLVALPGLPSSATTADLVLQHVVRLHGFPQDIVSDRGPQFVSAVWKAFCRLIGSTCSLSSGYHPQTNGQVERANQQLGRYLRCFASEHQRTWPGFLLWAELAHNLQVSSATGHSPFEICHGYQPPIFTHQVPAGGVPSARQMIRGCRKAWKSARSALLIASRRMSTQHDRRHPRRLHFRVGQRVWLSTKDLRLRTESHKLSPRYIGPFRILSRINPLTYRLQLPPAIRVHPVFHVSKLKPFFRSSLHPPAPDPPPPRIVDGGPAYTVERIIASRRRGRGVQYLVHWTGYGPEERSWIPSRFILDPSLVAEYRQRTAATPGPSGVGPGGGGYCHMIPSCDRE</sequence>
<dbReference type="GO" id="GO:0004523">
    <property type="term" value="F:RNA-DNA hybrid ribonuclease activity"/>
    <property type="evidence" value="ECO:0007669"/>
    <property type="project" value="UniProtKB-EC"/>
</dbReference>
<dbReference type="PROSITE" id="PS50994">
    <property type="entry name" value="INTEGRASE"/>
    <property type="match status" value="1"/>
</dbReference>
<keyword evidence="6" id="KW-0808">Transferase</keyword>
<keyword evidence="16" id="KW-0239">DNA-directed DNA polymerase</keyword>
<evidence type="ECO:0000259" key="21">
    <source>
        <dbReference type="PROSITE" id="PS50013"/>
    </source>
</evidence>
<dbReference type="PANTHER" id="PTHR37984:SF5">
    <property type="entry name" value="PROTEIN NYNRIN-LIKE"/>
    <property type="match status" value="1"/>
</dbReference>
<dbReference type="Pfam" id="PF00078">
    <property type="entry name" value="RVT_1"/>
    <property type="match status" value="1"/>
</dbReference>
<dbReference type="CDD" id="cd00303">
    <property type="entry name" value="retropepsin_like"/>
    <property type="match status" value="1"/>
</dbReference>
<evidence type="ECO:0000259" key="23">
    <source>
        <dbReference type="PROSITE" id="PS50994"/>
    </source>
</evidence>
<evidence type="ECO:0000256" key="9">
    <source>
        <dbReference type="ARBA" id="ARBA00022723"/>
    </source>
</evidence>
<keyword evidence="11" id="KW-0255">Endonuclease</keyword>
<dbReference type="EC" id="3.1.26.4" evidence="3"/>
<dbReference type="GO" id="GO:0003887">
    <property type="term" value="F:DNA-directed DNA polymerase activity"/>
    <property type="evidence" value="ECO:0007669"/>
    <property type="project" value="UniProtKB-KW"/>
</dbReference>
<reference evidence="24" key="3">
    <citation type="submission" date="2025-09" db="UniProtKB">
        <authorList>
            <consortium name="Ensembl"/>
        </authorList>
    </citation>
    <scope>IDENTIFICATION</scope>
</reference>
<dbReference type="EC" id="2.7.7.49" evidence="4"/>
<evidence type="ECO:0000256" key="6">
    <source>
        <dbReference type="ARBA" id="ARBA00022679"/>
    </source>
</evidence>
<dbReference type="GeneTree" id="ENSGT01060000248608"/>
<protein>
    <recommendedName>
        <fullName evidence="19">Gypsy retrotransposon integrase-like protein 1</fullName>
        <ecNumber evidence="4">2.7.7.49</ecNumber>
        <ecNumber evidence="3">3.1.26.4</ecNumber>
    </recommendedName>
</protein>
<evidence type="ECO:0000256" key="2">
    <source>
        <dbReference type="ARBA" id="ARBA00010879"/>
    </source>
</evidence>
<dbReference type="SMART" id="SM00298">
    <property type="entry name" value="CHROMO"/>
    <property type="match status" value="1"/>
</dbReference>
<organism evidence="24 25">
    <name type="scientific">Denticeps clupeoides</name>
    <name type="common">denticle herring</name>
    <dbReference type="NCBI Taxonomy" id="299321"/>
    <lineage>
        <taxon>Eukaryota</taxon>
        <taxon>Metazoa</taxon>
        <taxon>Chordata</taxon>
        <taxon>Craniata</taxon>
        <taxon>Vertebrata</taxon>
        <taxon>Euteleostomi</taxon>
        <taxon>Actinopterygii</taxon>
        <taxon>Neopterygii</taxon>
        <taxon>Teleostei</taxon>
        <taxon>Clupei</taxon>
        <taxon>Clupeiformes</taxon>
        <taxon>Denticipitoidei</taxon>
        <taxon>Denticipitidae</taxon>
        <taxon>Denticeps</taxon>
    </lineage>
</organism>
<dbReference type="InterPro" id="IPR056924">
    <property type="entry name" value="SH3_Tf2-1"/>
</dbReference>
<evidence type="ECO:0000313" key="24">
    <source>
        <dbReference type="Ensembl" id="ENSDCDP00010030966.1"/>
    </source>
</evidence>
<dbReference type="Pfam" id="PF17917">
    <property type="entry name" value="RT_RNaseH"/>
    <property type="match status" value="1"/>
</dbReference>
<evidence type="ECO:0000256" key="4">
    <source>
        <dbReference type="ARBA" id="ARBA00012493"/>
    </source>
</evidence>
<keyword evidence="5" id="KW-0645">Protease</keyword>
<comment type="subcellular location">
    <subcellularLocation>
        <location evidence="1">Nucleus</location>
    </subcellularLocation>
</comment>
<keyword evidence="13" id="KW-0460">Magnesium</keyword>
<dbReference type="InterPro" id="IPR021109">
    <property type="entry name" value="Peptidase_aspartic_dom_sf"/>
</dbReference>
<feature type="compositionally biased region" description="Pro residues" evidence="20">
    <location>
        <begin position="58"/>
        <end position="67"/>
    </location>
</feature>
<dbReference type="GO" id="GO:0006310">
    <property type="term" value="P:DNA recombination"/>
    <property type="evidence" value="ECO:0007669"/>
    <property type="project" value="UniProtKB-KW"/>
</dbReference>
<dbReference type="PROSITE" id="PS50878">
    <property type="entry name" value="RT_POL"/>
    <property type="match status" value="1"/>
</dbReference>
<feature type="domain" description="Chromo" evidence="21">
    <location>
        <begin position="1360"/>
        <end position="1418"/>
    </location>
</feature>
<dbReference type="InterPro" id="IPR016197">
    <property type="entry name" value="Chromo-like_dom_sf"/>
</dbReference>
<keyword evidence="17" id="KW-0238">DNA-binding</keyword>
<feature type="domain" description="Reverse transcriptase" evidence="22">
    <location>
        <begin position="541"/>
        <end position="720"/>
    </location>
</feature>
<feature type="region of interest" description="Disordered" evidence="20">
    <location>
        <begin position="45"/>
        <end position="67"/>
    </location>
</feature>
<dbReference type="InterPro" id="IPR043128">
    <property type="entry name" value="Rev_trsase/Diguanyl_cyclase"/>
</dbReference>
<dbReference type="Gene3D" id="3.30.420.10">
    <property type="entry name" value="Ribonuclease H-like superfamily/Ribonuclease H"/>
    <property type="match status" value="1"/>
</dbReference>
<evidence type="ECO:0000256" key="13">
    <source>
        <dbReference type="ARBA" id="ARBA00022842"/>
    </source>
</evidence>
<dbReference type="Gene3D" id="2.40.70.10">
    <property type="entry name" value="Acid Proteases"/>
    <property type="match status" value="1"/>
</dbReference>
<dbReference type="Pfam" id="PF00665">
    <property type="entry name" value="rve"/>
    <property type="match status" value="1"/>
</dbReference>
<dbReference type="GO" id="GO:0003677">
    <property type="term" value="F:DNA binding"/>
    <property type="evidence" value="ECO:0007669"/>
    <property type="project" value="UniProtKB-KW"/>
</dbReference>
<reference evidence="24" key="2">
    <citation type="submission" date="2025-08" db="UniProtKB">
        <authorList>
            <consortium name="Ensembl"/>
        </authorList>
    </citation>
    <scope>IDENTIFICATION</scope>
</reference>
<dbReference type="GO" id="GO:0003964">
    <property type="term" value="F:RNA-directed DNA polymerase activity"/>
    <property type="evidence" value="ECO:0007669"/>
    <property type="project" value="UniProtKB-KW"/>
</dbReference>
<name>A0AAY4CED9_9TELE</name>
<dbReference type="FunFam" id="3.30.420.10:FF:000032">
    <property type="entry name" value="Retrovirus-related Pol polyprotein from transposon 297-like Protein"/>
    <property type="match status" value="1"/>
</dbReference>
<evidence type="ECO:0000256" key="5">
    <source>
        <dbReference type="ARBA" id="ARBA00022670"/>
    </source>
</evidence>
<dbReference type="InterPro" id="IPR043502">
    <property type="entry name" value="DNA/RNA_pol_sf"/>
</dbReference>
<dbReference type="GO" id="GO:0005634">
    <property type="term" value="C:nucleus"/>
    <property type="evidence" value="ECO:0007669"/>
    <property type="project" value="UniProtKB-SubCell"/>
</dbReference>
<keyword evidence="10" id="KW-0064">Aspartyl protease</keyword>
<feature type="region of interest" description="Disordered" evidence="20">
    <location>
        <begin position="237"/>
        <end position="278"/>
    </location>
</feature>
<dbReference type="InterPro" id="IPR012337">
    <property type="entry name" value="RNaseH-like_sf"/>
</dbReference>